<sequence length="91" mass="9909">MNPAVPSHYTVVLKPQLTDEENRPRHGATLRSARVRATGETGRSGFPRYEGEGVQAEIDPETHAVEAVTVDGDALPYGWIAQVSGTARPRR</sequence>
<evidence type="ECO:0000313" key="1">
    <source>
        <dbReference type="EMBL" id="GHF67998.1"/>
    </source>
</evidence>
<dbReference type="Proteomes" id="UP000638313">
    <property type="component" value="Unassembled WGS sequence"/>
</dbReference>
<accession>A0A919EG29</accession>
<reference evidence="1" key="1">
    <citation type="journal article" date="2014" name="Int. J. Syst. Evol. Microbiol.">
        <title>Complete genome sequence of Corynebacterium casei LMG S-19264T (=DSM 44701T), isolated from a smear-ripened cheese.</title>
        <authorList>
            <consortium name="US DOE Joint Genome Institute (JGI-PGF)"/>
            <person name="Walter F."/>
            <person name="Albersmeier A."/>
            <person name="Kalinowski J."/>
            <person name="Ruckert C."/>
        </authorList>
    </citation>
    <scope>NUCLEOTIDE SEQUENCE</scope>
    <source>
        <strain evidence="1">JCM 4059</strain>
    </source>
</reference>
<dbReference type="AlphaFoldDB" id="A0A919EG29"/>
<organism evidence="1 2">
    <name type="scientific">Streptomyces mashuensis</name>
    <dbReference type="NCBI Taxonomy" id="33904"/>
    <lineage>
        <taxon>Bacteria</taxon>
        <taxon>Bacillati</taxon>
        <taxon>Actinomycetota</taxon>
        <taxon>Actinomycetes</taxon>
        <taxon>Kitasatosporales</taxon>
        <taxon>Streptomycetaceae</taxon>
        <taxon>Streptomyces</taxon>
    </lineage>
</organism>
<keyword evidence="2" id="KW-1185">Reference proteome</keyword>
<name>A0A919EG29_9ACTN</name>
<dbReference type="RefSeq" id="WP_190132605.1">
    <property type="nucleotide sequence ID" value="NZ_BNBD01000016.1"/>
</dbReference>
<dbReference type="EMBL" id="BNBD01000016">
    <property type="protein sequence ID" value="GHF67998.1"/>
    <property type="molecule type" value="Genomic_DNA"/>
</dbReference>
<comment type="caution">
    <text evidence="1">The sequence shown here is derived from an EMBL/GenBank/DDBJ whole genome shotgun (WGS) entry which is preliminary data.</text>
</comment>
<gene>
    <name evidence="1" type="ORF">GCM10010218_56910</name>
</gene>
<reference evidence="1" key="2">
    <citation type="submission" date="2020-09" db="EMBL/GenBank/DDBJ databases">
        <authorList>
            <person name="Sun Q."/>
            <person name="Ohkuma M."/>
        </authorList>
    </citation>
    <scope>NUCLEOTIDE SEQUENCE</scope>
    <source>
        <strain evidence="1">JCM 4059</strain>
    </source>
</reference>
<protein>
    <submittedName>
        <fullName evidence="1">Uncharacterized protein</fullName>
    </submittedName>
</protein>
<evidence type="ECO:0000313" key="2">
    <source>
        <dbReference type="Proteomes" id="UP000638313"/>
    </source>
</evidence>
<proteinExistence type="predicted"/>